<feature type="chain" id="PRO_5021412772" evidence="1">
    <location>
        <begin position="36"/>
        <end position="136"/>
    </location>
</feature>
<gene>
    <name evidence="3" type="ORF">E4099_29695</name>
</gene>
<sequence>MPKRPGARITKGFAAFTVAAAATGALLVSAPTASAAGYLNACLSEVGQTQAPNGMWVPAGNFAMGSSGNCVREIQENLLRYFPLTSWERGNGDFVDGQFGYRTDSAVRRMQEQYRLEVDGIVGPRTWSVLLSLASG</sequence>
<comment type="caution">
    <text evidence="3">The sequence shown here is derived from an EMBL/GenBank/DDBJ whole genome shotgun (WGS) entry which is preliminary data.</text>
</comment>
<dbReference type="OrthoDB" id="9815541at2"/>
<name>A0A4Z0FY97_9ACTN</name>
<reference evidence="3 4" key="1">
    <citation type="submission" date="2019-03" db="EMBL/GenBank/DDBJ databases">
        <authorList>
            <person name="Gonzalez-Pimentel J.L."/>
        </authorList>
    </citation>
    <scope>NUCLEOTIDE SEQUENCE [LARGE SCALE GENOMIC DNA]</scope>
    <source>
        <strain evidence="3 4">JCM 31289</strain>
    </source>
</reference>
<keyword evidence="1" id="KW-0732">Signal</keyword>
<dbReference type="EMBL" id="SRID01000488">
    <property type="protein sequence ID" value="TGA88314.1"/>
    <property type="molecule type" value="Genomic_DNA"/>
</dbReference>
<evidence type="ECO:0000259" key="2">
    <source>
        <dbReference type="Pfam" id="PF01471"/>
    </source>
</evidence>
<dbReference type="RefSeq" id="WP_135342205.1">
    <property type="nucleotide sequence ID" value="NZ_JBHLTX010000076.1"/>
</dbReference>
<dbReference type="AlphaFoldDB" id="A0A4Z0FY97"/>
<evidence type="ECO:0000313" key="4">
    <source>
        <dbReference type="Proteomes" id="UP000297948"/>
    </source>
</evidence>
<keyword evidence="4" id="KW-1185">Reference proteome</keyword>
<dbReference type="InterPro" id="IPR036366">
    <property type="entry name" value="PGBDSf"/>
</dbReference>
<dbReference type="Pfam" id="PF01471">
    <property type="entry name" value="PG_binding_1"/>
    <property type="match status" value="1"/>
</dbReference>
<evidence type="ECO:0000313" key="3">
    <source>
        <dbReference type="EMBL" id="TGA88314.1"/>
    </source>
</evidence>
<dbReference type="SUPFAM" id="SSF47090">
    <property type="entry name" value="PGBD-like"/>
    <property type="match status" value="1"/>
</dbReference>
<protein>
    <submittedName>
        <fullName evidence="3">Peptidoglycan-binding protein</fullName>
    </submittedName>
</protein>
<dbReference type="InterPro" id="IPR036365">
    <property type="entry name" value="PGBD-like_sf"/>
</dbReference>
<evidence type="ECO:0000256" key="1">
    <source>
        <dbReference type="SAM" id="SignalP"/>
    </source>
</evidence>
<organism evidence="3 4">
    <name type="scientific">Streptomyces palmae</name>
    <dbReference type="NCBI Taxonomy" id="1701085"/>
    <lineage>
        <taxon>Bacteria</taxon>
        <taxon>Bacillati</taxon>
        <taxon>Actinomycetota</taxon>
        <taxon>Actinomycetes</taxon>
        <taxon>Kitasatosporales</taxon>
        <taxon>Streptomycetaceae</taxon>
        <taxon>Streptomyces</taxon>
    </lineage>
</organism>
<dbReference type="InterPro" id="IPR002477">
    <property type="entry name" value="Peptidoglycan-bd-like"/>
</dbReference>
<dbReference type="Gene3D" id="1.10.101.10">
    <property type="entry name" value="PGBD-like superfamily/PGBD"/>
    <property type="match status" value="1"/>
</dbReference>
<feature type="signal peptide" evidence="1">
    <location>
        <begin position="1"/>
        <end position="35"/>
    </location>
</feature>
<accession>A0A4Z0FY97</accession>
<proteinExistence type="predicted"/>
<feature type="domain" description="Peptidoglycan binding-like" evidence="2">
    <location>
        <begin position="68"/>
        <end position="130"/>
    </location>
</feature>
<dbReference type="Proteomes" id="UP000297948">
    <property type="component" value="Unassembled WGS sequence"/>
</dbReference>